<sequence>MIAVKLPVGKRKGRYEEFMKLLSDDVISYFGRGIMLGIPNTGDLDDDDDKIKKEMAETIGIPENHVWIFKNYTLESHEEDVDRSIELLDFILHCLTVVKENKQFRNSQKKKKQNPNIQTENQQIPSIQTENQQIPNIKKENQQIPNIKKENQQIPNIQTENQQIPNVKKENQQIPNIKKENQQILNTQTENQQIPNKQTEDWGCNII</sequence>
<protein>
    <submittedName>
        <fullName evidence="2">Uncharacterized protein</fullName>
    </submittedName>
</protein>
<dbReference type="Proteomes" id="UP000007110">
    <property type="component" value="Unassembled WGS sequence"/>
</dbReference>
<organism evidence="2 3">
    <name type="scientific">Strongylocentrotus purpuratus</name>
    <name type="common">Purple sea urchin</name>
    <dbReference type="NCBI Taxonomy" id="7668"/>
    <lineage>
        <taxon>Eukaryota</taxon>
        <taxon>Metazoa</taxon>
        <taxon>Echinodermata</taxon>
        <taxon>Eleutherozoa</taxon>
        <taxon>Echinozoa</taxon>
        <taxon>Echinoidea</taxon>
        <taxon>Euechinoidea</taxon>
        <taxon>Echinacea</taxon>
        <taxon>Camarodonta</taxon>
        <taxon>Echinidea</taxon>
        <taxon>Strongylocentrotidae</taxon>
        <taxon>Strongylocentrotus</taxon>
    </lineage>
</organism>
<evidence type="ECO:0000313" key="2">
    <source>
        <dbReference type="EnsemblMetazoa" id="XP_030834431"/>
    </source>
</evidence>
<feature type="compositionally biased region" description="Basic and acidic residues" evidence="1">
    <location>
        <begin position="140"/>
        <end position="151"/>
    </location>
</feature>
<reference evidence="2" key="2">
    <citation type="submission" date="2021-01" db="UniProtKB">
        <authorList>
            <consortium name="EnsemblMetazoa"/>
        </authorList>
    </citation>
    <scope>IDENTIFICATION</scope>
</reference>
<feature type="region of interest" description="Disordered" evidence="1">
    <location>
        <begin position="140"/>
        <end position="162"/>
    </location>
</feature>
<feature type="compositionally biased region" description="Polar residues" evidence="1">
    <location>
        <begin position="152"/>
        <end position="162"/>
    </location>
</feature>
<accession>A0A7M7SVL1</accession>
<dbReference type="InParanoid" id="A0A7M7SVL1"/>
<feature type="region of interest" description="Disordered" evidence="1">
    <location>
        <begin position="103"/>
        <end position="122"/>
    </location>
</feature>
<keyword evidence="3" id="KW-1185">Reference proteome</keyword>
<proteinExistence type="predicted"/>
<dbReference type="KEGG" id="spu:105436662"/>
<reference evidence="3" key="1">
    <citation type="submission" date="2015-02" db="EMBL/GenBank/DDBJ databases">
        <title>Genome sequencing for Strongylocentrotus purpuratus.</title>
        <authorList>
            <person name="Murali S."/>
            <person name="Liu Y."/>
            <person name="Vee V."/>
            <person name="English A."/>
            <person name="Wang M."/>
            <person name="Skinner E."/>
            <person name="Han Y."/>
            <person name="Muzny D.M."/>
            <person name="Worley K.C."/>
            <person name="Gibbs R.A."/>
        </authorList>
    </citation>
    <scope>NUCLEOTIDE SEQUENCE</scope>
</reference>
<dbReference type="AlphaFoldDB" id="A0A7M7SVL1"/>
<evidence type="ECO:0000256" key="1">
    <source>
        <dbReference type="SAM" id="MobiDB-lite"/>
    </source>
</evidence>
<dbReference type="GeneID" id="105436662"/>
<name>A0A7M7SVL1_STRPU</name>
<evidence type="ECO:0000313" key="3">
    <source>
        <dbReference type="Proteomes" id="UP000007110"/>
    </source>
</evidence>
<dbReference type="OrthoDB" id="9885925at2759"/>
<dbReference type="EnsemblMetazoa" id="XM_030978571">
    <property type="protein sequence ID" value="XP_030834431"/>
    <property type="gene ID" value="LOC105436662"/>
</dbReference>
<dbReference type="RefSeq" id="XP_030834431.1">
    <property type="nucleotide sequence ID" value="XM_030978571.1"/>
</dbReference>